<dbReference type="AlphaFoldDB" id="A0A6A6TK39"/>
<accession>A0A6A6TK39</accession>
<feature type="compositionally biased region" description="Basic and acidic residues" evidence="1">
    <location>
        <begin position="596"/>
        <end position="608"/>
    </location>
</feature>
<feature type="compositionally biased region" description="Basic and acidic residues" evidence="1">
    <location>
        <begin position="523"/>
        <end position="539"/>
    </location>
</feature>
<feature type="region of interest" description="Disordered" evidence="1">
    <location>
        <begin position="337"/>
        <end position="679"/>
    </location>
</feature>
<feature type="compositionally biased region" description="Basic and acidic residues" evidence="1">
    <location>
        <begin position="498"/>
        <end position="513"/>
    </location>
</feature>
<feature type="compositionally biased region" description="Polar residues" evidence="1">
    <location>
        <begin position="24"/>
        <end position="36"/>
    </location>
</feature>
<evidence type="ECO:0000256" key="1">
    <source>
        <dbReference type="SAM" id="MobiDB-lite"/>
    </source>
</evidence>
<dbReference type="EMBL" id="MU004305">
    <property type="protein sequence ID" value="KAF2659661.1"/>
    <property type="molecule type" value="Genomic_DNA"/>
</dbReference>
<reference evidence="2" key="1">
    <citation type="journal article" date="2020" name="Stud. Mycol.">
        <title>101 Dothideomycetes genomes: a test case for predicting lifestyles and emergence of pathogens.</title>
        <authorList>
            <person name="Haridas S."/>
            <person name="Albert R."/>
            <person name="Binder M."/>
            <person name="Bloem J."/>
            <person name="Labutti K."/>
            <person name="Salamov A."/>
            <person name="Andreopoulos B."/>
            <person name="Baker S."/>
            <person name="Barry K."/>
            <person name="Bills G."/>
            <person name="Bluhm B."/>
            <person name="Cannon C."/>
            <person name="Castanera R."/>
            <person name="Culley D."/>
            <person name="Daum C."/>
            <person name="Ezra D."/>
            <person name="Gonzalez J."/>
            <person name="Henrissat B."/>
            <person name="Kuo A."/>
            <person name="Liang C."/>
            <person name="Lipzen A."/>
            <person name="Lutzoni F."/>
            <person name="Magnuson J."/>
            <person name="Mondo S."/>
            <person name="Nolan M."/>
            <person name="Ohm R."/>
            <person name="Pangilinan J."/>
            <person name="Park H.-J."/>
            <person name="Ramirez L."/>
            <person name="Alfaro M."/>
            <person name="Sun H."/>
            <person name="Tritt A."/>
            <person name="Yoshinaga Y."/>
            <person name="Zwiers L.-H."/>
            <person name="Turgeon B."/>
            <person name="Goodwin S."/>
            <person name="Spatafora J."/>
            <person name="Crous P."/>
            <person name="Grigoriev I."/>
        </authorList>
    </citation>
    <scope>NUCLEOTIDE SEQUENCE</scope>
    <source>
        <strain evidence="2">CBS 122681</strain>
    </source>
</reference>
<feature type="compositionally biased region" description="Basic residues" evidence="1">
    <location>
        <begin position="622"/>
        <end position="635"/>
    </location>
</feature>
<feature type="compositionally biased region" description="Polar residues" evidence="1">
    <location>
        <begin position="201"/>
        <end position="222"/>
    </location>
</feature>
<feature type="compositionally biased region" description="Basic and acidic residues" evidence="1">
    <location>
        <begin position="476"/>
        <end position="489"/>
    </location>
</feature>
<feature type="compositionally biased region" description="Low complexity" evidence="1">
    <location>
        <begin position="352"/>
        <end position="370"/>
    </location>
</feature>
<keyword evidence="3" id="KW-1185">Reference proteome</keyword>
<dbReference type="OrthoDB" id="3791063at2759"/>
<feature type="compositionally biased region" description="Low complexity" evidence="1">
    <location>
        <begin position="271"/>
        <end position="292"/>
    </location>
</feature>
<evidence type="ECO:0000313" key="2">
    <source>
        <dbReference type="EMBL" id="KAF2659661.1"/>
    </source>
</evidence>
<sequence length="789" mass="89016">MSGSHNHHQYQATMQGQHDPGQGRQANPTSKGNQGPQKPINIQYDPKLANWAWKKGKYHDSWKDVRPEKVPVSLENIRQDLARLDKKPYSIQRTLKDIPSDNARAAINTLIASENQALSLHNRNLEWKIVGIELEWQSLNRKHRQLRGIDIFLETESRPGTQANGVKSKPPMHNMDPHEIVFIDEPVGMSHEKPFRAQGVHQGQNAGQAFKKSQTQDPNMGGTQHFLPAQASAQGPVSGPPQPPPPPPIMPQQNVQQGISGGPPQVHMLPQQQKQQQQQHQSQSQHQNNLGQQHHKINQQPQHTMPTHIPSGAMHPGMQNVQPQFVPVENLNPHVLKQQKAKQKSVPAQYVSDSESSSDSLSDASYSAESMDGFNVVNRSRSRSQGKKKTAEYGILRDPSRGRTQQAYNEKSSHGRVQSEVGRPPLGKYNGKSSQNQSPRSSHSNLPPQQIHIEVNTASTSKDQAEKGPRNNARGRAQERTREQSSPRPHERHHHNRSHDFEREHRHSHDRSMSRSPKQAYSKFEKFARGHIPRPESTDRGSGSFYDDEDDSSIESSADGSVFSQSPRSGHGHRGSRQYDEVWGRVQDMSQGHYRSSNEEIHPAFDPRKQRHHSPSEMPAHPPRHQRHPGSRHSVRHSEGRRGRDGGWSDDADIVPNWPPSPRGVSRRNSPNPFDSVRYPAQHSHSYVEPPLEHTYPPFATPAPKALPQHARHDSFDVDKIFQAGLESLNEKNRNAAEHIHSTRQRRPLGRSATYDPWANDVQYPGGHSRQRQSVTRLPNGQTMYATIV</sequence>
<dbReference type="Proteomes" id="UP000799324">
    <property type="component" value="Unassembled WGS sequence"/>
</dbReference>
<protein>
    <submittedName>
        <fullName evidence="2">Uncharacterized protein</fullName>
    </submittedName>
</protein>
<feature type="compositionally biased region" description="Low complexity" evidence="1">
    <location>
        <begin position="433"/>
        <end position="445"/>
    </location>
</feature>
<name>A0A6A6TK39_9PLEO</name>
<feature type="region of interest" description="Disordered" evidence="1">
    <location>
        <begin position="199"/>
        <end position="320"/>
    </location>
</feature>
<organism evidence="2 3">
    <name type="scientific">Lophiostoma macrostomum CBS 122681</name>
    <dbReference type="NCBI Taxonomy" id="1314788"/>
    <lineage>
        <taxon>Eukaryota</taxon>
        <taxon>Fungi</taxon>
        <taxon>Dikarya</taxon>
        <taxon>Ascomycota</taxon>
        <taxon>Pezizomycotina</taxon>
        <taxon>Dothideomycetes</taxon>
        <taxon>Pleosporomycetidae</taxon>
        <taxon>Pleosporales</taxon>
        <taxon>Lophiostomataceae</taxon>
        <taxon>Lophiostoma</taxon>
    </lineage>
</organism>
<feature type="region of interest" description="Disordered" evidence="1">
    <location>
        <begin position="1"/>
        <end position="42"/>
    </location>
</feature>
<evidence type="ECO:0000313" key="3">
    <source>
        <dbReference type="Proteomes" id="UP000799324"/>
    </source>
</evidence>
<feature type="compositionally biased region" description="Pro residues" evidence="1">
    <location>
        <begin position="238"/>
        <end position="250"/>
    </location>
</feature>
<feature type="compositionally biased region" description="Basic and acidic residues" evidence="1">
    <location>
        <begin position="636"/>
        <end position="647"/>
    </location>
</feature>
<proteinExistence type="predicted"/>
<gene>
    <name evidence="2" type="ORF">K491DRAFT_151773</name>
</gene>